<evidence type="ECO:0000256" key="7">
    <source>
        <dbReference type="ARBA" id="ARBA00023002"/>
    </source>
</evidence>
<sequence length="176" mass="20505">MVEAYYHDNNDSVDFREPHNSGEALSLEQLANIGVIYKHCPTEAEMNRVASKRGYKNRDTVRMSSETLGDQLLPKLRTFYTEHLHEDEEIRYIIDGEGYFDVRNEPDDRWVRCKLVPGDLLILPAGIYHRFTLTADNYVAAVRLFQDEPKWIAHSRPDADDFPIRREYLSSVQVSK</sequence>
<dbReference type="EMBL" id="LN890563">
    <property type="protein sequence ID" value="CUS21963.1"/>
    <property type="molecule type" value="Genomic_DNA"/>
</dbReference>
<dbReference type="GO" id="GO:0005634">
    <property type="term" value="C:nucleus"/>
    <property type="evidence" value="ECO:0007669"/>
    <property type="project" value="UniProtKB-SubCell"/>
</dbReference>
<dbReference type="OrthoDB" id="1867259at2759"/>
<organism evidence="12 13">
    <name type="scientific">Lachancea quebecensis</name>
    <dbReference type="NCBI Taxonomy" id="1654605"/>
    <lineage>
        <taxon>Eukaryota</taxon>
        <taxon>Fungi</taxon>
        <taxon>Dikarya</taxon>
        <taxon>Ascomycota</taxon>
        <taxon>Saccharomycotina</taxon>
        <taxon>Saccharomycetes</taxon>
        <taxon>Saccharomycetales</taxon>
        <taxon>Saccharomycetaceae</taxon>
        <taxon>Lachancea</taxon>
    </lineage>
</organism>
<dbReference type="Pfam" id="PF03079">
    <property type="entry name" value="ARD"/>
    <property type="match status" value="1"/>
</dbReference>
<feature type="binding site" evidence="11">
    <location>
        <position position="85"/>
    </location>
    <ligand>
        <name>Fe(2+)</name>
        <dbReference type="ChEBI" id="CHEBI:29033"/>
        <note>for iron-dependent acireductone dioxygenase activity</note>
    </ligand>
</feature>
<evidence type="ECO:0000256" key="10">
    <source>
        <dbReference type="ARBA" id="ARBA00023242"/>
    </source>
</evidence>
<evidence type="ECO:0000256" key="8">
    <source>
        <dbReference type="ARBA" id="ARBA00023004"/>
    </source>
</evidence>
<keyword evidence="5 11" id="KW-0479">Metal-binding</keyword>
<evidence type="ECO:0000256" key="3">
    <source>
        <dbReference type="ARBA" id="ARBA00022596"/>
    </source>
</evidence>
<dbReference type="PANTHER" id="PTHR23418">
    <property type="entry name" value="ACIREDUCTONE DIOXYGENASE"/>
    <property type="match status" value="1"/>
</dbReference>
<reference evidence="13" key="1">
    <citation type="submission" date="2015-10" db="EMBL/GenBank/DDBJ databases">
        <authorList>
            <person name="Devillers H."/>
        </authorList>
    </citation>
    <scope>NUCLEOTIDE SEQUENCE [LARGE SCALE GENOMIC DNA]</scope>
</reference>
<dbReference type="HAMAP" id="MF_03154">
    <property type="entry name" value="Salvage_MtnD_euk"/>
    <property type="match status" value="1"/>
</dbReference>
<dbReference type="InterPro" id="IPR011051">
    <property type="entry name" value="RmlC_Cupin_sf"/>
</dbReference>
<dbReference type="SUPFAM" id="SSF51182">
    <property type="entry name" value="RmlC-like cupins"/>
    <property type="match status" value="1"/>
</dbReference>
<keyword evidence="10 11" id="KW-0539">Nucleus</keyword>
<dbReference type="PANTHER" id="PTHR23418:SF0">
    <property type="entry name" value="ACIREDUCTONE DIOXYGENASE"/>
    <property type="match status" value="1"/>
</dbReference>
<proteinExistence type="inferred from homology"/>
<feature type="binding site" evidence="11">
    <location>
        <position position="129"/>
    </location>
    <ligand>
        <name>Fe(2+)</name>
        <dbReference type="ChEBI" id="CHEBI:29033"/>
        <note>for iron-dependent acireductone dioxygenase activity</note>
    </ligand>
</feature>
<feature type="binding site" evidence="11">
    <location>
        <position position="83"/>
    </location>
    <ligand>
        <name>Ni(2+)</name>
        <dbReference type="ChEBI" id="CHEBI:49786"/>
        <note>for nickel-dependent acireductone dioxygenase activity</note>
    </ligand>
</feature>
<dbReference type="InterPro" id="IPR014710">
    <property type="entry name" value="RmlC-like_jellyroll"/>
</dbReference>
<dbReference type="InterPro" id="IPR004313">
    <property type="entry name" value="ARD"/>
</dbReference>
<dbReference type="GO" id="GO:0019509">
    <property type="term" value="P:L-methionine salvage from methylthioadenosine"/>
    <property type="evidence" value="ECO:0007669"/>
    <property type="project" value="UniProtKB-UniRule"/>
</dbReference>
<dbReference type="EC" id="1.13.11.54" evidence="11"/>
<evidence type="ECO:0000256" key="11">
    <source>
        <dbReference type="HAMAP-Rule" id="MF_03154"/>
    </source>
</evidence>
<protein>
    <recommendedName>
        <fullName evidence="11">Acireductone dioxygenase</fullName>
    </recommendedName>
    <alternativeName>
        <fullName evidence="11">Acireductone dioxygenase (Fe(2+)-requiring)</fullName>
        <shortName evidence="11">ARD'</shortName>
        <shortName evidence="11">Fe-ARD</shortName>
        <ecNumber evidence="11">1.13.11.54</ecNumber>
    </alternativeName>
    <alternativeName>
        <fullName evidence="11">Acireductone dioxygenase (Ni(2+)-requiring)</fullName>
        <shortName evidence="11">ARD</shortName>
        <shortName evidence="11">Ni-ARD</shortName>
        <ecNumber evidence="11">1.13.11.53</ecNumber>
    </alternativeName>
</protein>
<dbReference type="Gene3D" id="2.60.120.10">
    <property type="entry name" value="Jelly Rolls"/>
    <property type="match status" value="1"/>
</dbReference>
<keyword evidence="9 11" id="KW-0486">Methionine biosynthesis</keyword>
<accession>A0A0P1KZK8</accession>
<dbReference type="CDD" id="cd02232">
    <property type="entry name" value="cupin_ARD"/>
    <property type="match status" value="1"/>
</dbReference>
<dbReference type="AlphaFoldDB" id="A0A0P1KZK8"/>
<dbReference type="GO" id="GO:0016151">
    <property type="term" value="F:nickel cation binding"/>
    <property type="evidence" value="ECO:0007669"/>
    <property type="project" value="UniProtKB-UniRule"/>
</dbReference>
<keyword evidence="2 11" id="KW-0963">Cytoplasm</keyword>
<evidence type="ECO:0000313" key="12">
    <source>
        <dbReference type="EMBL" id="CUS21963.1"/>
    </source>
</evidence>
<dbReference type="InterPro" id="IPR027496">
    <property type="entry name" value="ARD_euk"/>
</dbReference>
<gene>
    <name evidence="11" type="primary">ADI1</name>
    <name evidence="12" type="ORF">LAQU0_S04e04962g</name>
</gene>
<dbReference type="GO" id="GO:0005737">
    <property type="term" value="C:cytoplasm"/>
    <property type="evidence" value="ECO:0007669"/>
    <property type="project" value="UniProtKB-SubCell"/>
</dbReference>
<evidence type="ECO:0000256" key="2">
    <source>
        <dbReference type="ARBA" id="ARBA00022490"/>
    </source>
</evidence>
<dbReference type="GO" id="GO:0005506">
    <property type="term" value="F:iron ion binding"/>
    <property type="evidence" value="ECO:0007669"/>
    <property type="project" value="UniProtKB-UniRule"/>
</dbReference>
<comment type="pathway">
    <text evidence="11">Amino-acid biosynthesis; L-methionine biosynthesis via salvage pathway; L-methionine from S-methyl-5-thio-alpha-D-ribose 1-phosphate: step 5/6.</text>
</comment>
<evidence type="ECO:0000256" key="1">
    <source>
        <dbReference type="ARBA" id="ARBA00000428"/>
    </source>
</evidence>
<dbReference type="GO" id="GO:0010308">
    <property type="term" value="F:acireductone dioxygenase (Ni2+-requiring) activity"/>
    <property type="evidence" value="ECO:0007669"/>
    <property type="project" value="UniProtKB-UniRule"/>
</dbReference>
<evidence type="ECO:0000256" key="4">
    <source>
        <dbReference type="ARBA" id="ARBA00022605"/>
    </source>
</evidence>
<comment type="similarity">
    <text evidence="11">Belongs to the acireductone dioxygenase (ARD) family.</text>
</comment>
<dbReference type="UniPathway" id="UPA00904">
    <property type="reaction ID" value="UER00878"/>
</dbReference>
<comment type="subcellular location">
    <subcellularLocation>
        <location evidence="11">Cytoplasm</location>
    </subcellularLocation>
    <subcellularLocation>
        <location evidence="11">Nucleus</location>
    </subcellularLocation>
</comment>
<name>A0A0P1KZK8_9SACH</name>
<feature type="binding site" evidence="11">
    <location>
        <position position="89"/>
    </location>
    <ligand>
        <name>Fe(2+)</name>
        <dbReference type="ChEBI" id="CHEBI:29033"/>
        <note>for iron-dependent acireductone dioxygenase activity</note>
    </ligand>
</feature>
<feature type="binding site" evidence="11">
    <location>
        <position position="85"/>
    </location>
    <ligand>
        <name>Ni(2+)</name>
        <dbReference type="ChEBI" id="CHEBI:49786"/>
        <note>for nickel-dependent acireductone dioxygenase activity</note>
    </ligand>
</feature>
<evidence type="ECO:0000256" key="5">
    <source>
        <dbReference type="ARBA" id="ARBA00022723"/>
    </source>
</evidence>
<evidence type="ECO:0000256" key="9">
    <source>
        <dbReference type="ARBA" id="ARBA00023167"/>
    </source>
</evidence>
<keyword evidence="13" id="KW-1185">Reference proteome</keyword>
<feature type="binding site" evidence="11">
    <location>
        <position position="83"/>
    </location>
    <ligand>
        <name>Fe(2+)</name>
        <dbReference type="ChEBI" id="CHEBI:29033"/>
        <note>for iron-dependent acireductone dioxygenase activity</note>
    </ligand>
</feature>
<dbReference type="GO" id="GO:0010309">
    <property type="term" value="F:acireductone dioxygenase [iron(II)-requiring] activity"/>
    <property type="evidence" value="ECO:0007669"/>
    <property type="project" value="UniProtKB-UniRule"/>
</dbReference>
<evidence type="ECO:0000313" key="13">
    <source>
        <dbReference type="Proteomes" id="UP000236544"/>
    </source>
</evidence>
<comment type="catalytic activity">
    <reaction evidence="11">
        <text>1,2-dihydroxy-5-(methylsulfanyl)pent-1-en-3-one + O2 = 3-(methylsulfanyl)propanoate + CO + formate + 2 H(+)</text>
        <dbReference type="Rhea" id="RHEA:14161"/>
        <dbReference type="ChEBI" id="CHEBI:15378"/>
        <dbReference type="ChEBI" id="CHEBI:15379"/>
        <dbReference type="ChEBI" id="CHEBI:15740"/>
        <dbReference type="ChEBI" id="CHEBI:17245"/>
        <dbReference type="ChEBI" id="CHEBI:49016"/>
        <dbReference type="ChEBI" id="CHEBI:49252"/>
        <dbReference type="EC" id="1.13.11.53"/>
    </reaction>
</comment>
<feature type="binding site" evidence="11">
    <location>
        <position position="89"/>
    </location>
    <ligand>
        <name>Ni(2+)</name>
        <dbReference type="ChEBI" id="CHEBI:49786"/>
        <note>for nickel-dependent acireductone dioxygenase activity</note>
    </ligand>
</feature>
<dbReference type="Proteomes" id="UP000236544">
    <property type="component" value="Unassembled WGS sequence"/>
</dbReference>
<keyword evidence="4 11" id="KW-0028">Amino-acid biosynthesis</keyword>
<keyword evidence="6 11" id="KW-0223">Dioxygenase</keyword>
<comment type="catalytic activity">
    <reaction evidence="1 11">
        <text>1,2-dihydroxy-5-(methylsulfanyl)pent-1-en-3-one + O2 = 4-methylsulfanyl-2-oxobutanoate + formate + 2 H(+)</text>
        <dbReference type="Rhea" id="RHEA:24504"/>
        <dbReference type="ChEBI" id="CHEBI:15378"/>
        <dbReference type="ChEBI" id="CHEBI:15379"/>
        <dbReference type="ChEBI" id="CHEBI:15740"/>
        <dbReference type="ChEBI" id="CHEBI:16723"/>
        <dbReference type="ChEBI" id="CHEBI:49252"/>
        <dbReference type="EC" id="1.13.11.54"/>
    </reaction>
</comment>
<dbReference type="FunFam" id="2.60.120.10:FF:000079">
    <property type="entry name" value="1,2-dihydroxy-3-keto-5-methylthiopentene dioxygenase"/>
    <property type="match status" value="1"/>
</dbReference>
<dbReference type="EC" id="1.13.11.53" evidence="11"/>
<comment type="cofactor">
    <cofactor evidence="11">
        <name>Fe(2+)</name>
        <dbReference type="ChEBI" id="CHEBI:29033"/>
    </cofactor>
    <cofactor evidence="11">
        <name>Ni(2+)</name>
        <dbReference type="ChEBI" id="CHEBI:49786"/>
    </cofactor>
    <text evidence="11">Binds either 1 Fe or Ni cation per monomer. Iron-binding promotes an acireductone dioxygenase reaction producing 2-keto-4-methylthiobutyrate, while nickel-binding promotes an acireductone dioxygenase reaction producing 3-(methylsulfanyl)propanoate.</text>
</comment>
<keyword evidence="7 11" id="KW-0560">Oxidoreductase</keyword>
<keyword evidence="8 11" id="KW-0408">Iron</keyword>
<feature type="binding site" evidence="11">
    <location>
        <position position="129"/>
    </location>
    <ligand>
        <name>Ni(2+)</name>
        <dbReference type="ChEBI" id="CHEBI:49786"/>
        <note>for nickel-dependent acireductone dioxygenase activity</note>
    </ligand>
</feature>
<comment type="function">
    <text evidence="11">Catalyzes 2 different reactions between oxygen and the acireductone 1,2-dihydroxy-3-keto-5-methylthiopentene (DHK-MTPene) depending upon the metal bound in the active site. Fe-containing acireductone dioxygenase (Fe-ARD) produces formate and 2-keto-4-methylthiobutyrate (KMTB), the alpha-ketoacid precursor of methionine in the methionine recycle pathway. Ni-containing acireductone dioxygenase (Ni-ARD) produces methylthiopropionate, carbon monoxide and formate, and does not lie on the methionine recycle pathway.</text>
</comment>
<evidence type="ECO:0000256" key="6">
    <source>
        <dbReference type="ARBA" id="ARBA00022964"/>
    </source>
</evidence>
<keyword evidence="3 11" id="KW-0533">Nickel</keyword>